<dbReference type="SUPFAM" id="SSF53335">
    <property type="entry name" value="S-adenosyl-L-methionine-dependent methyltransferases"/>
    <property type="match status" value="1"/>
</dbReference>
<evidence type="ECO:0000259" key="1">
    <source>
        <dbReference type="Pfam" id="PF13847"/>
    </source>
</evidence>
<dbReference type="Proteomes" id="UP000004980">
    <property type="component" value="Unassembled WGS sequence"/>
</dbReference>
<sequence length="282" mass="30631">MVSQKQLKGPDVFARTFAADEKSLLAIAARLEARAKHGFFQQVVGEYLSALQLGGNESVLDLGCGTGVIARMIASQDDWSGRITAIDISPYLVDTGKRLVSEEGLADKIDFLTGDAHSINELQGQFDVLIMHTLVSHVVDPATVLQEARRLLHPEGRIVVFDGDFDSLTYATDAPDGGVETDRLQAIAGHTQGRVMRLMPRLLSDNGFRLEWSKAYVAADIGRADFWSSTLPALRVLLPSAGVMSESDASEYVDKLEGASMNNTFFASCNFYTMIARGIQAA</sequence>
<name>A0ABN0FC67_9BURK</name>
<dbReference type="InterPro" id="IPR029063">
    <property type="entry name" value="SAM-dependent_MTases_sf"/>
</dbReference>
<comment type="caution">
    <text evidence="2">The sequence shown here is derived from an EMBL/GenBank/DDBJ whole genome shotgun (WGS) entry which is preliminary data.</text>
</comment>
<dbReference type="CDD" id="cd02440">
    <property type="entry name" value="AdoMet_MTases"/>
    <property type="match status" value="1"/>
</dbReference>
<proteinExistence type="predicted"/>
<protein>
    <recommendedName>
        <fullName evidence="1">Methyltransferase domain-containing protein</fullName>
    </recommendedName>
</protein>
<evidence type="ECO:0000313" key="3">
    <source>
        <dbReference type="Proteomes" id="UP000004980"/>
    </source>
</evidence>
<dbReference type="Gene3D" id="3.40.50.150">
    <property type="entry name" value="Vaccinia Virus protein VP39"/>
    <property type="match status" value="1"/>
</dbReference>
<gene>
    <name evidence="2" type="ORF">WQE_35505</name>
</gene>
<organism evidence="2 3">
    <name type="scientific">Paraburkholderia hospita</name>
    <dbReference type="NCBI Taxonomy" id="169430"/>
    <lineage>
        <taxon>Bacteria</taxon>
        <taxon>Pseudomonadati</taxon>
        <taxon>Pseudomonadota</taxon>
        <taxon>Betaproteobacteria</taxon>
        <taxon>Burkholderiales</taxon>
        <taxon>Burkholderiaceae</taxon>
        <taxon>Paraburkholderia</taxon>
    </lineage>
</organism>
<dbReference type="PANTHER" id="PTHR43591">
    <property type="entry name" value="METHYLTRANSFERASE"/>
    <property type="match status" value="1"/>
</dbReference>
<accession>A0ABN0FC67</accession>
<evidence type="ECO:0000313" key="2">
    <source>
        <dbReference type="EMBL" id="EIM96191.1"/>
    </source>
</evidence>
<feature type="domain" description="Methyltransferase" evidence="1">
    <location>
        <begin position="56"/>
        <end position="164"/>
    </location>
</feature>
<dbReference type="RefSeq" id="WP_007589642.1">
    <property type="nucleotide sequence ID" value="NZ_AKAU01000205.1"/>
</dbReference>
<dbReference type="Pfam" id="PF13847">
    <property type="entry name" value="Methyltransf_31"/>
    <property type="match status" value="1"/>
</dbReference>
<dbReference type="InterPro" id="IPR025714">
    <property type="entry name" value="Methyltranfer_dom"/>
</dbReference>
<dbReference type="EMBL" id="AKAU01000205">
    <property type="protein sequence ID" value="EIM96191.1"/>
    <property type="molecule type" value="Genomic_DNA"/>
</dbReference>
<keyword evidence="3" id="KW-1185">Reference proteome</keyword>
<reference evidence="2 3" key="1">
    <citation type="journal article" date="2012" name="J. Bacteriol.">
        <title>Draft Genome Sequence of the Soil Bacterium Burkholderia terrae Strain BS001, Which Interacts with Fungal Surface Structures.</title>
        <authorList>
            <person name="Nazir R."/>
            <person name="Hansen M.A."/>
            <person name="Sorensen S."/>
            <person name="van Elsas J.D."/>
        </authorList>
    </citation>
    <scope>NUCLEOTIDE SEQUENCE [LARGE SCALE GENOMIC DNA]</scope>
    <source>
        <strain evidence="2 3">BS001</strain>
    </source>
</reference>